<evidence type="ECO:0000256" key="2">
    <source>
        <dbReference type="ARBA" id="ARBA00001946"/>
    </source>
</evidence>
<dbReference type="Gene3D" id="3.30.420.10">
    <property type="entry name" value="Ribonuclease H-like superfamily/Ribonuclease H"/>
    <property type="match status" value="1"/>
</dbReference>
<dbReference type="PROSITE" id="PS51975">
    <property type="entry name" value="RNASE_H_2"/>
    <property type="match status" value="1"/>
</dbReference>
<feature type="binding site" evidence="14 15">
    <location>
        <position position="103"/>
    </location>
    <ligand>
        <name>a divalent metal cation</name>
        <dbReference type="ChEBI" id="CHEBI:60240"/>
    </ligand>
</feature>
<organism evidence="18 19">
    <name type="scientific">Halobacillus seohaensis</name>
    <dbReference type="NCBI Taxonomy" id="447421"/>
    <lineage>
        <taxon>Bacteria</taxon>
        <taxon>Bacillati</taxon>
        <taxon>Bacillota</taxon>
        <taxon>Bacilli</taxon>
        <taxon>Bacillales</taxon>
        <taxon>Bacillaceae</taxon>
        <taxon>Halobacillus</taxon>
    </lineage>
</organism>
<feature type="compositionally biased region" description="Basic and acidic residues" evidence="16">
    <location>
        <begin position="56"/>
        <end position="69"/>
    </location>
</feature>
<comment type="function">
    <text evidence="3 14">Endonuclease that specifically degrades the RNA of RNA-DNA hybrids.</text>
</comment>
<dbReference type="Pfam" id="PF01351">
    <property type="entry name" value="RNase_HII"/>
    <property type="match status" value="1"/>
</dbReference>
<comment type="caution">
    <text evidence="18">The sequence shown here is derived from an EMBL/GenBank/DDBJ whole genome shotgun (WGS) entry which is preliminary data.</text>
</comment>
<keyword evidence="10 14" id="KW-0479">Metal-binding</keyword>
<keyword evidence="9 14" id="KW-0540">Nuclease</keyword>
<evidence type="ECO:0000256" key="5">
    <source>
        <dbReference type="ARBA" id="ARBA00008378"/>
    </source>
</evidence>
<evidence type="ECO:0000256" key="15">
    <source>
        <dbReference type="PROSITE-ProRule" id="PRU01319"/>
    </source>
</evidence>
<dbReference type="InterPro" id="IPR024567">
    <property type="entry name" value="RNase_HII/HIII_dom"/>
</dbReference>
<evidence type="ECO:0000256" key="9">
    <source>
        <dbReference type="ARBA" id="ARBA00022722"/>
    </source>
</evidence>
<dbReference type="InterPro" id="IPR024568">
    <property type="entry name" value="RNase_HIII_N"/>
</dbReference>
<dbReference type="InterPro" id="IPR012295">
    <property type="entry name" value="TBP_dom_sf"/>
</dbReference>
<reference evidence="19" key="1">
    <citation type="journal article" date="2019" name="Int. J. Syst. Evol. Microbiol.">
        <title>The Global Catalogue of Microorganisms (GCM) 10K type strain sequencing project: providing services to taxonomists for standard genome sequencing and annotation.</title>
        <authorList>
            <consortium name="The Broad Institute Genomics Platform"/>
            <consortium name="The Broad Institute Genome Sequencing Center for Infectious Disease"/>
            <person name="Wu L."/>
            <person name="Ma J."/>
        </authorList>
    </citation>
    <scope>NUCLEOTIDE SEQUENCE [LARGE SCALE GENOMIC DNA]</scope>
    <source>
        <strain evidence="19">CGMCC 4.1621</strain>
    </source>
</reference>
<dbReference type="PANTHER" id="PTHR10954">
    <property type="entry name" value="RIBONUCLEASE H2 SUBUNIT A"/>
    <property type="match status" value="1"/>
</dbReference>
<gene>
    <name evidence="14 18" type="primary">rnhC</name>
    <name evidence="18" type="ORF">ACFQIC_06860</name>
</gene>
<dbReference type="Gene3D" id="3.30.310.10">
    <property type="entry name" value="TATA-Binding Protein"/>
    <property type="match status" value="1"/>
</dbReference>
<dbReference type="InterPro" id="IPR036397">
    <property type="entry name" value="RNaseH_sf"/>
</dbReference>
<name>A0ABW2EJ90_9BACI</name>
<evidence type="ECO:0000256" key="7">
    <source>
        <dbReference type="ARBA" id="ARBA00021407"/>
    </source>
</evidence>
<dbReference type="Pfam" id="PF11858">
    <property type="entry name" value="DUF3378"/>
    <property type="match status" value="1"/>
</dbReference>
<evidence type="ECO:0000256" key="6">
    <source>
        <dbReference type="ARBA" id="ARBA00012180"/>
    </source>
</evidence>
<feature type="binding site" evidence="14 15">
    <location>
        <position position="102"/>
    </location>
    <ligand>
        <name>a divalent metal cation</name>
        <dbReference type="ChEBI" id="CHEBI:60240"/>
    </ligand>
</feature>
<accession>A0ABW2EJ90</accession>
<evidence type="ECO:0000259" key="17">
    <source>
        <dbReference type="PROSITE" id="PS51975"/>
    </source>
</evidence>
<evidence type="ECO:0000256" key="11">
    <source>
        <dbReference type="ARBA" id="ARBA00022759"/>
    </source>
</evidence>
<comment type="subcellular location">
    <subcellularLocation>
        <location evidence="4 14">Cytoplasm</location>
    </subcellularLocation>
</comment>
<dbReference type="InterPro" id="IPR012337">
    <property type="entry name" value="RNaseH-like_sf"/>
</dbReference>
<dbReference type="PIRSF" id="PIRSF037748">
    <property type="entry name" value="RnhC"/>
    <property type="match status" value="1"/>
</dbReference>
<evidence type="ECO:0000256" key="3">
    <source>
        <dbReference type="ARBA" id="ARBA00004065"/>
    </source>
</evidence>
<evidence type="ECO:0000256" key="4">
    <source>
        <dbReference type="ARBA" id="ARBA00004496"/>
    </source>
</evidence>
<keyword evidence="8 14" id="KW-0963">Cytoplasm</keyword>
<keyword evidence="13 14" id="KW-0460">Magnesium</keyword>
<evidence type="ECO:0000256" key="12">
    <source>
        <dbReference type="ARBA" id="ARBA00022801"/>
    </source>
</evidence>
<comment type="similarity">
    <text evidence="5 14">Belongs to the RNase HII family. RnhC subfamily.</text>
</comment>
<dbReference type="SUPFAM" id="SSF53098">
    <property type="entry name" value="Ribonuclease H-like"/>
    <property type="match status" value="1"/>
</dbReference>
<evidence type="ECO:0000256" key="13">
    <source>
        <dbReference type="ARBA" id="ARBA00022842"/>
    </source>
</evidence>
<evidence type="ECO:0000256" key="8">
    <source>
        <dbReference type="ARBA" id="ARBA00022490"/>
    </source>
</evidence>
<dbReference type="NCBIfam" id="TIGR00716">
    <property type="entry name" value="rnhC"/>
    <property type="match status" value="1"/>
</dbReference>
<comment type="cofactor">
    <cofactor evidence="14 15">
        <name>Mn(2+)</name>
        <dbReference type="ChEBI" id="CHEBI:29035"/>
    </cofactor>
    <cofactor evidence="14 15">
        <name>Mg(2+)</name>
        <dbReference type="ChEBI" id="CHEBI:18420"/>
    </cofactor>
    <text evidence="14 15">Manganese or magnesium. Binds 1 divalent metal ion per monomer in the absence of substrate. May bind a second metal ion after substrate binding.</text>
</comment>
<feature type="domain" description="RNase H type-2" evidence="17">
    <location>
        <begin position="96"/>
        <end position="312"/>
    </location>
</feature>
<evidence type="ECO:0000256" key="16">
    <source>
        <dbReference type="SAM" id="MobiDB-lite"/>
    </source>
</evidence>
<keyword evidence="11 14" id="KW-0255">Endonuclease</keyword>
<proteinExistence type="inferred from homology"/>
<protein>
    <recommendedName>
        <fullName evidence="7 14">Ribonuclease HIII</fullName>
        <shortName evidence="14">RNase HIII</shortName>
        <ecNumber evidence="6 14">3.1.26.4</ecNumber>
    </recommendedName>
</protein>
<sequence length="312" mass="34908">MPQVVLTLPKHHLDELKKYYRPSLKSNTPNHASFAAKTVNCTITAYPSGKVLFQGKDPEAESDKWEKGNKSKKKDTPSSNKKEKHSFHPPDALFASSHIGSDEAGTGDFFGPITVAAAYVRDHQIGHLKAIGVKDSKHLSDDQITHLAKQIVDMNIPYSLLRLNNKKYNQWQEKGWTQGKMKTMLHHKALETLLEKIKPEQPEGILIDQFSQPNVYQNHLKSEGKNLQSHVYFMTKAESYSIAVAVGSILARSSFVKAMNQIEMDTGLPIPKGASAKVDKAAAKIIEIYGEEKLRELAKVHFANKEKAKKLL</sequence>
<keyword evidence="12 14" id="KW-0378">Hydrolase</keyword>
<dbReference type="InterPro" id="IPR001352">
    <property type="entry name" value="RNase_HII/HIII"/>
</dbReference>
<dbReference type="HAMAP" id="MF_00053">
    <property type="entry name" value="RNase_HIII"/>
    <property type="match status" value="1"/>
</dbReference>
<comment type="cofactor">
    <cofactor evidence="2">
        <name>Mg(2+)</name>
        <dbReference type="ChEBI" id="CHEBI:18420"/>
    </cofactor>
</comment>
<feature type="region of interest" description="Disordered" evidence="16">
    <location>
        <begin position="53"/>
        <end position="90"/>
    </location>
</feature>
<dbReference type="CDD" id="cd06590">
    <property type="entry name" value="RNase_HII_bacteria_HIII_like"/>
    <property type="match status" value="1"/>
</dbReference>
<feature type="binding site" evidence="14 15">
    <location>
        <position position="208"/>
    </location>
    <ligand>
        <name>a divalent metal cation</name>
        <dbReference type="ChEBI" id="CHEBI:60240"/>
    </ligand>
</feature>
<evidence type="ECO:0000313" key="19">
    <source>
        <dbReference type="Proteomes" id="UP001596410"/>
    </source>
</evidence>
<dbReference type="PANTHER" id="PTHR10954:SF23">
    <property type="entry name" value="RIBONUCLEASE"/>
    <property type="match status" value="1"/>
</dbReference>
<dbReference type="InterPro" id="IPR004641">
    <property type="entry name" value="RNase_HIII"/>
</dbReference>
<dbReference type="EMBL" id="JBHSZV010000014">
    <property type="protein sequence ID" value="MFC7061581.1"/>
    <property type="molecule type" value="Genomic_DNA"/>
</dbReference>
<keyword evidence="19" id="KW-1185">Reference proteome</keyword>
<evidence type="ECO:0000256" key="14">
    <source>
        <dbReference type="HAMAP-Rule" id="MF_00053"/>
    </source>
</evidence>
<dbReference type="Proteomes" id="UP001596410">
    <property type="component" value="Unassembled WGS sequence"/>
</dbReference>
<evidence type="ECO:0000256" key="10">
    <source>
        <dbReference type="ARBA" id="ARBA00022723"/>
    </source>
</evidence>
<dbReference type="EC" id="3.1.26.4" evidence="6 14"/>
<comment type="catalytic activity">
    <reaction evidence="1 14 15">
        <text>Endonucleolytic cleavage to 5'-phosphomonoester.</text>
        <dbReference type="EC" id="3.1.26.4"/>
    </reaction>
</comment>
<dbReference type="CDD" id="cd14796">
    <property type="entry name" value="RNAse_HIII_N"/>
    <property type="match status" value="1"/>
</dbReference>
<dbReference type="RefSeq" id="WP_204707309.1">
    <property type="nucleotide sequence ID" value="NZ_JBHSZV010000014.1"/>
</dbReference>
<evidence type="ECO:0000256" key="1">
    <source>
        <dbReference type="ARBA" id="ARBA00000077"/>
    </source>
</evidence>
<evidence type="ECO:0000313" key="18">
    <source>
        <dbReference type="EMBL" id="MFC7061581.1"/>
    </source>
</evidence>